<evidence type="ECO:0000259" key="1">
    <source>
        <dbReference type="Pfam" id="PF08241"/>
    </source>
</evidence>
<reference evidence="2" key="1">
    <citation type="submission" date="2023-06" db="EMBL/GenBank/DDBJ databases">
        <title>Genome-scale phylogeny and comparative genomics of the fungal order Sordariales.</title>
        <authorList>
            <consortium name="Lawrence Berkeley National Laboratory"/>
            <person name="Hensen N."/>
            <person name="Bonometti L."/>
            <person name="Westerberg I."/>
            <person name="Brannstrom I.O."/>
            <person name="Guillou S."/>
            <person name="Cros-Aarteil S."/>
            <person name="Calhoun S."/>
            <person name="Haridas S."/>
            <person name="Kuo A."/>
            <person name="Mondo S."/>
            <person name="Pangilinan J."/>
            <person name="Riley R."/>
            <person name="LaButti K."/>
            <person name="Andreopoulos B."/>
            <person name="Lipzen A."/>
            <person name="Chen C."/>
            <person name="Yanf M."/>
            <person name="Daum C."/>
            <person name="Ng V."/>
            <person name="Clum A."/>
            <person name="Steindorff A."/>
            <person name="Ohm R."/>
            <person name="Martin F."/>
            <person name="Silar P."/>
            <person name="Natvig D."/>
            <person name="Lalanne C."/>
            <person name="Gautier V."/>
            <person name="Ament-velasquez S.L."/>
            <person name="Kruys A."/>
            <person name="Hutchinson M.I."/>
            <person name="Powell A.J."/>
            <person name="Barry K."/>
            <person name="Miller A.N."/>
            <person name="Grigoriev I.V."/>
            <person name="Debuchy R."/>
            <person name="Gladieux P."/>
            <person name="Thoren M.H."/>
            <person name="Johannesson H."/>
        </authorList>
    </citation>
    <scope>NUCLEOTIDE SEQUENCE</scope>
    <source>
        <strain evidence="2">SMH2392-1A</strain>
    </source>
</reference>
<name>A0AA40B4M8_9PEZI</name>
<feature type="domain" description="Methyltransferase type 11" evidence="1">
    <location>
        <begin position="74"/>
        <end position="166"/>
    </location>
</feature>
<organism evidence="2 3">
    <name type="scientific">Lasiosphaeria miniovina</name>
    <dbReference type="NCBI Taxonomy" id="1954250"/>
    <lineage>
        <taxon>Eukaryota</taxon>
        <taxon>Fungi</taxon>
        <taxon>Dikarya</taxon>
        <taxon>Ascomycota</taxon>
        <taxon>Pezizomycotina</taxon>
        <taxon>Sordariomycetes</taxon>
        <taxon>Sordariomycetidae</taxon>
        <taxon>Sordariales</taxon>
        <taxon>Lasiosphaeriaceae</taxon>
        <taxon>Lasiosphaeria</taxon>
    </lineage>
</organism>
<proteinExistence type="predicted"/>
<protein>
    <recommendedName>
        <fullName evidence="1">Methyltransferase type 11 domain-containing protein</fullName>
    </recommendedName>
</protein>
<accession>A0AA40B4M8</accession>
<dbReference type="AlphaFoldDB" id="A0AA40B4M8"/>
<sequence>MATAQEATQGKSASGAPHLSQAHGIPFPKYFAALAATYNAQTGDTTRSLFAAALDDITAQVPLTSTSRVHDNAAGPGTAASVLVDRLTPDSLPNILVTDRVAAMVSAARESFAHVPSVTAAEMDSLALSGVVDSSVTHSILNFSIFAISDPLRCVREVRRTLAGGGGGVAALLTWRRFGAGEIVRAAQALVRPDLPPMAYPHPEFWQPGVLAALAVEAGFDEANVTVLEKSVVVGPGPQLDGLRGFWASDFVKPARVGWTDEEVARWPAAVEQAVQAEIDARGGVLFQAYVVLART</sequence>
<dbReference type="GO" id="GO:0008757">
    <property type="term" value="F:S-adenosylmethionine-dependent methyltransferase activity"/>
    <property type="evidence" value="ECO:0007669"/>
    <property type="project" value="InterPro"/>
</dbReference>
<gene>
    <name evidence="2" type="ORF">B0T26DRAFT_765903</name>
</gene>
<dbReference type="InterPro" id="IPR029063">
    <property type="entry name" value="SAM-dependent_MTases_sf"/>
</dbReference>
<keyword evidence="3" id="KW-1185">Reference proteome</keyword>
<dbReference type="SUPFAM" id="SSF53335">
    <property type="entry name" value="S-adenosyl-L-methionine-dependent methyltransferases"/>
    <property type="match status" value="1"/>
</dbReference>
<dbReference type="EMBL" id="JAUIRO010000002">
    <property type="protein sequence ID" value="KAK0727621.1"/>
    <property type="molecule type" value="Genomic_DNA"/>
</dbReference>
<dbReference type="Pfam" id="PF08241">
    <property type="entry name" value="Methyltransf_11"/>
    <property type="match status" value="1"/>
</dbReference>
<dbReference type="GeneID" id="85329738"/>
<dbReference type="Gene3D" id="3.40.50.150">
    <property type="entry name" value="Vaccinia Virus protein VP39"/>
    <property type="match status" value="1"/>
</dbReference>
<dbReference type="Proteomes" id="UP001172101">
    <property type="component" value="Unassembled WGS sequence"/>
</dbReference>
<evidence type="ECO:0000313" key="3">
    <source>
        <dbReference type="Proteomes" id="UP001172101"/>
    </source>
</evidence>
<comment type="caution">
    <text evidence="2">The sequence shown here is derived from an EMBL/GenBank/DDBJ whole genome shotgun (WGS) entry which is preliminary data.</text>
</comment>
<dbReference type="InterPro" id="IPR013216">
    <property type="entry name" value="Methyltransf_11"/>
</dbReference>
<dbReference type="RefSeq" id="XP_060300476.1">
    <property type="nucleotide sequence ID" value="XM_060446468.1"/>
</dbReference>
<evidence type="ECO:0000313" key="2">
    <source>
        <dbReference type="EMBL" id="KAK0727621.1"/>
    </source>
</evidence>